<gene>
    <name evidence="1 2" type="primary">bioD</name>
    <name evidence="2" type="ORF">IAA86_04445</name>
</gene>
<organism evidence="2 3">
    <name type="scientific">Candidatus Galligastranaerophilus intestinavium</name>
    <dbReference type="NCBI Taxonomy" id="2840836"/>
    <lineage>
        <taxon>Bacteria</taxon>
        <taxon>Candidatus Galligastranaerophilus</taxon>
    </lineage>
</organism>
<comment type="catalytic activity">
    <reaction evidence="1">
        <text>(7R,8S)-7,8-diammoniononanoate + CO2 + ATP = (4R,5S)-dethiobiotin + ADP + phosphate + 3 H(+)</text>
        <dbReference type="Rhea" id="RHEA:15805"/>
        <dbReference type="ChEBI" id="CHEBI:15378"/>
        <dbReference type="ChEBI" id="CHEBI:16526"/>
        <dbReference type="ChEBI" id="CHEBI:30616"/>
        <dbReference type="ChEBI" id="CHEBI:43474"/>
        <dbReference type="ChEBI" id="CHEBI:149469"/>
        <dbReference type="ChEBI" id="CHEBI:149473"/>
        <dbReference type="ChEBI" id="CHEBI:456216"/>
        <dbReference type="EC" id="6.3.3.3"/>
    </reaction>
</comment>
<feature type="binding site" evidence="1">
    <location>
        <position position="49"/>
    </location>
    <ligand>
        <name>Mg(2+)</name>
        <dbReference type="ChEBI" id="CHEBI:18420"/>
    </ligand>
</feature>
<name>A0A9D1FID5_9BACT</name>
<dbReference type="PANTHER" id="PTHR43210:SF5">
    <property type="entry name" value="DETHIOBIOTIN SYNTHETASE"/>
    <property type="match status" value="1"/>
</dbReference>
<dbReference type="CDD" id="cd03109">
    <property type="entry name" value="DTBS"/>
    <property type="match status" value="1"/>
</dbReference>
<evidence type="ECO:0000313" key="2">
    <source>
        <dbReference type="EMBL" id="HIS74252.1"/>
    </source>
</evidence>
<comment type="pathway">
    <text evidence="1">Cofactor biosynthesis; biotin biosynthesis; biotin from 7,8-diaminononanoate: step 1/2.</text>
</comment>
<dbReference type="Proteomes" id="UP000886865">
    <property type="component" value="Unassembled WGS sequence"/>
</dbReference>
<feature type="active site" evidence="1">
    <location>
        <position position="36"/>
    </location>
</feature>
<feature type="binding site" evidence="1">
    <location>
        <position position="15"/>
    </location>
    <ligand>
        <name>Mg(2+)</name>
        <dbReference type="ChEBI" id="CHEBI:18420"/>
    </ligand>
</feature>
<evidence type="ECO:0000256" key="1">
    <source>
        <dbReference type="HAMAP-Rule" id="MF_00336"/>
    </source>
</evidence>
<comment type="subunit">
    <text evidence="1">Homodimer.</text>
</comment>
<keyword evidence="1" id="KW-0460">Magnesium</keyword>
<feature type="binding site" evidence="1">
    <location>
        <position position="49"/>
    </location>
    <ligand>
        <name>ATP</name>
        <dbReference type="ChEBI" id="CHEBI:30616"/>
    </ligand>
</feature>
<keyword evidence="1" id="KW-0963">Cytoplasm</keyword>
<dbReference type="GO" id="GO:0005829">
    <property type="term" value="C:cytosol"/>
    <property type="evidence" value="ECO:0007669"/>
    <property type="project" value="TreeGrafter"/>
</dbReference>
<feature type="binding site" evidence="1">
    <location>
        <begin position="167"/>
        <end position="168"/>
    </location>
    <ligand>
        <name>ATP</name>
        <dbReference type="ChEBI" id="CHEBI:30616"/>
    </ligand>
</feature>
<keyword evidence="1" id="KW-0093">Biotin biosynthesis</keyword>
<comment type="similarity">
    <text evidence="1">Belongs to the dethiobiotin synthetase family.</text>
</comment>
<evidence type="ECO:0000313" key="3">
    <source>
        <dbReference type="Proteomes" id="UP000886865"/>
    </source>
</evidence>
<dbReference type="Gene3D" id="3.40.50.300">
    <property type="entry name" value="P-loop containing nucleotide triphosphate hydrolases"/>
    <property type="match status" value="1"/>
</dbReference>
<comment type="caution">
    <text evidence="1">Lacks conserved residue(s) required for the propagation of feature annotation.</text>
</comment>
<protein>
    <recommendedName>
        <fullName evidence="1">ATP-dependent dethiobiotin synthetase BioD</fullName>
        <ecNumber evidence="1">6.3.3.3</ecNumber>
    </recommendedName>
    <alternativeName>
        <fullName evidence="1">DTB synthetase</fullName>
        <shortName evidence="1">DTBS</shortName>
    </alternativeName>
    <alternativeName>
        <fullName evidence="1">Dethiobiotin synthase</fullName>
    </alternativeName>
</protein>
<dbReference type="GO" id="GO:0000287">
    <property type="term" value="F:magnesium ion binding"/>
    <property type="evidence" value="ECO:0007669"/>
    <property type="project" value="UniProtKB-UniRule"/>
</dbReference>
<dbReference type="GO" id="GO:0005524">
    <property type="term" value="F:ATP binding"/>
    <property type="evidence" value="ECO:0007669"/>
    <property type="project" value="UniProtKB-UniRule"/>
</dbReference>
<dbReference type="InterPro" id="IPR004472">
    <property type="entry name" value="DTB_synth_BioD"/>
</dbReference>
<dbReference type="AlphaFoldDB" id="A0A9D1FID5"/>
<dbReference type="EC" id="6.3.3.3" evidence="1"/>
<dbReference type="InterPro" id="IPR027417">
    <property type="entry name" value="P-loop_NTPase"/>
</dbReference>
<feature type="binding site" evidence="1">
    <location>
        <begin position="11"/>
        <end position="16"/>
    </location>
    <ligand>
        <name>ATP</name>
        <dbReference type="ChEBI" id="CHEBI:30616"/>
    </ligand>
</feature>
<keyword evidence="1" id="KW-0067">ATP-binding</keyword>
<feature type="binding site" evidence="1">
    <location>
        <position position="107"/>
    </location>
    <ligand>
        <name>Mg(2+)</name>
        <dbReference type="ChEBI" id="CHEBI:18420"/>
    </ligand>
</feature>
<dbReference type="PANTHER" id="PTHR43210">
    <property type="entry name" value="DETHIOBIOTIN SYNTHETASE"/>
    <property type="match status" value="1"/>
</dbReference>
<dbReference type="NCBIfam" id="TIGR00347">
    <property type="entry name" value="bioD"/>
    <property type="match status" value="1"/>
</dbReference>
<keyword evidence="1" id="KW-0547">Nucleotide-binding</keyword>
<comment type="cofactor">
    <cofactor evidence="1">
        <name>Mg(2+)</name>
        <dbReference type="ChEBI" id="CHEBI:18420"/>
    </cofactor>
</comment>
<dbReference type="HAMAP" id="MF_00336">
    <property type="entry name" value="BioD"/>
    <property type="match status" value="1"/>
</dbReference>
<feature type="binding site" evidence="1">
    <location>
        <begin position="107"/>
        <end position="110"/>
    </location>
    <ligand>
        <name>ATP</name>
        <dbReference type="ChEBI" id="CHEBI:30616"/>
    </ligand>
</feature>
<keyword evidence="1" id="KW-0479">Metal-binding</keyword>
<reference evidence="2" key="1">
    <citation type="submission" date="2020-10" db="EMBL/GenBank/DDBJ databases">
        <authorList>
            <person name="Gilroy R."/>
        </authorList>
    </citation>
    <scope>NUCLEOTIDE SEQUENCE</scope>
    <source>
        <strain evidence="2">CHK152-2871</strain>
    </source>
</reference>
<dbReference type="PIRSF" id="PIRSF006755">
    <property type="entry name" value="DTB_synth"/>
    <property type="match status" value="1"/>
</dbReference>
<comment type="function">
    <text evidence="1">Catalyzes a mechanistically unusual reaction, the ATP-dependent insertion of CO2 between the N7 and N8 nitrogen atoms of 7,8-diaminopelargonic acid (DAPA, also called 7,8-diammoniononanoate) to form a ureido ring.</text>
</comment>
<keyword evidence="1 2" id="KW-0436">Ligase</keyword>
<dbReference type="Pfam" id="PF13500">
    <property type="entry name" value="AAA_26"/>
    <property type="match status" value="1"/>
</dbReference>
<reference evidence="2" key="2">
    <citation type="journal article" date="2021" name="PeerJ">
        <title>Extensive microbial diversity within the chicken gut microbiome revealed by metagenomics and culture.</title>
        <authorList>
            <person name="Gilroy R."/>
            <person name="Ravi A."/>
            <person name="Getino M."/>
            <person name="Pursley I."/>
            <person name="Horton D.L."/>
            <person name="Alikhan N.F."/>
            <person name="Baker D."/>
            <person name="Gharbi K."/>
            <person name="Hall N."/>
            <person name="Watson M."/>
            <person name="Adriaenssens E.M."/>
            <person name="Foster-Nyarko E."/>
            <person name="Jarju S."/>
            <person name="Secka A."/>
            <person name="Antonio M."/>
            <person name="Oren A."/>
            <person name="Chaudhuri R.R."/>
            <person name="La Ragione R."/>
            <person name="Hildebrand F."/>
            <person name="Pallen M.J."/>
        </authorList>
    </citation>
    <scope>NUCLEOTIDE SEQUENCE</scope>
    <source>
        <strain evidence="2">CHK152-2871</strain>
    </source>
</reference>
<feature type="binding site" evidence="1">
    <location>
        <position position="40"/>
    </location>
    <ligand>
        <name>substrate</name>
    </ligand>
</feature>
<comment type="caution">
    <text evidence="2">The sequence shown here is derived from an EMBL/GenBank/DDBJ whole genome shotgun (WGS) entry which is preliminary data.</text>
</comment>
<dbReference type="GO" id="GO:0009102">
    <property type="term" value="P:biotin biosynthetic process"/>
    <property type="evidence" value="ECO:0007669"/>
    <property type="project" value="UniProtKB-UniRule"/>
</dbReference>
<dbReference type="GO" id="GO:0004141">
    <property type="term" value="F:dethiobiotin synthase activity"/>
    <property type="evidence" value="ECO:0007669"/>
    <property type="project" value="UniProtKB-UniRule"/>
</dbReference>
<dbReference type="SUPFAM" id="SSF52540">
    <property type="entry name" value="P-loop containing nucleoside triphosphate hydrolases"/>
    <property type="match status" value="1"/>
</dbReference>
<accession>A0A9D1FID5</accession>
<proteinExistence type="inferred from homology"/>
<dbReference type="EMBL" id="DVJQ01000040">
    <property type="protein sequence ID" value="HIS74252.1"/>
    <property type="molecule type" value="Genomic_DNA"/>
</dbReference>
<comment type="subcellular location">
    <subcellularLocation>
        <location evidence="1">Cytoplasm</location>
    </subcellularLocation>
</comment>
<sequence length="212" mass="23278">MNFFVTGTDTDVGKSYVCKYLAKEFCKTGKKTGYLKPFQSGLEPNIDPDAKGVEKTAPNVLAKSSYVTNTPCTPLISSKIAKVEYDLSKVKKDFEELKNSCDITIVEGSGGLYVPVKKNVLMSDVIKFLNLPIIIVARANLGTINHTLMTIKCAQADNIEILGVVISNYPKETSDPATIYAKEMIEGFCSVKVLDVIYNNQTDFSNLAQKLI</sequence>